<feature type="transmembrane region" description="Helical" evidence="1">
    <location>
        <begin position="21"/>
        <end position="42"/>
    </location>
</feature>
<organism evidence="2 3">
    <name type="scientific">Gracilibacillus marinus</name>
    <dbReference type="NCBI Taxonomy" id="630535"/>
    <lineage>
        <taxon>Bacteria</taxon>
        <taxon>Bacillati</taxon>
        <taxon>Bacillota</taxon>
        <taxon>Bacilli</taxon>
        <taxon>Bacillales</taxon>
        <taxon>Bacillaceae</taxon>
        <taxon>Gracilibacillus</taxon>
    </lineage>
</organism>
<gene>
    <name evidence="2" type="ORF">ACFOZ1_12960</name>
</gene>
<protein>
    <submittedName>
        <fullName evidence="2">Uncharacterized protein</fullName>
    </submittedName>
</protein>
<keyword evidence="1" id="KW-1133">Transmembrane helix</keyword>
<evidence type="ECO:0000313" key="3">
    <source>
        <dbReference type="Proteomes" id="UP001595880"/>
    </source>
</evidence>
<feature type="transmembrane region" description="Helical" evidence="1">
    <location>
        <begin position="207"/>
        <end position="224"/>
    </location>
</feature>
<keyword evidence="3" id="KW-1185">Reference proteome</keyword>
<comment type="caution">
    <text evidence="2">The sequence shown here is derived from an EMBL/GenBank/DDBJ whole genome shotgun (WGS) entry which is preliminary data.</text>
</comment>
<feature type="transmembrane region" description="Helical" evidence="1">
    <location>
        <begin position="140"/>
        <end position="162"/>
    </location>
</feature>
<dbReference type="EMBL" id="JBHSDV010000004">
    <property type="protein sequence ID" value="MFC4388703.1"/>
    <property type="molecule type" value="Genomic_DNA"/>
</dbReference>
<evidence type="ECO:0000256" key="1">
    <source>
        <dbReference type="SAM" id="Phobius"/>
    </source>
</evidence>
<name>A0ABV8VW53_9BACI</name>
<keyword evidence="1" id="KW-0812">Transmembrane</keyword>
<feature type="transmembrane region" description="Helical" evidence="1">
    <location>
        <begin position="169"/>
        <end position="187"/>
    </location>
</feature>
<reference evidence="3" key="1">
    <citation type="journal article" date="2019" name="Int. J. Syst. Evol. Microbiol.">
        <title>The Global Catalogue of Microorganisms (GCM) 10K type strain sequencing project: providing services to taxonomists for standard genome sequencing and annotation.</title>
        <authorList>
            <consortium name="The Broad Institute Genomics Platform"/>
            <consortium name="The Broad Institute Genome Sequencing Center for Infectious Disease"/>
            <person name="Wu L."/>
            <person name="Ma J."/>
        </authorList>
    </citation>
    <scope>NUCLEOTIDE SEQUENCE [LARGE SCALE GENOMIC DNA]</scope>
    <source>
        <strain evidence="3">KACC 14058</strain>
    </source>
</reference>
<feature type="transmembrane region" description="Helical" evidence="1">
    <location>
        <begin position="89"/>
        <end position="115"/>
    </location>
</feature>
<accession>A0ABV8VW53</accession>
<sequence>MFTQIKFNLYYFLKYSYKTVLTFWLIFLGFLLFFLCITTLFQSFEIEFVGVNTLPSLIFTAIFAVLFFKETFPAIIKFGSSRTSYLFAYVLYLILFTITMSIISNVFLFAMGYIIDFFHIDNFSYYGINIMDHQIATSQLILYESFLYMFFFLVFNIVAALLYKFGYKVSIVFLIIVSFPIFVRSFADELFHFFAQFIITEKEYSQFSFFILYIILIGILWLIVRNQSIIDKITNK</sequence>
<keyword evidence="1" id="KW-0472">Membrane</keyword>
<evidence type="ECO:0000313" key="2">
    <source>
        <dbReference type="EMBL" id="MFC4388703.1"/>
    </source>
</evidence>
<proteinExistence type="predicted"/>
<feature type="transmembrane region" description="Helical" evidence="1">
    <location>
        <begin position="48"/>
        <end position="68"/>
    </location>
</feature>
<dbReference type="Proteomes" id="UP001595880">
    <property type="component" value="Unassembled WGS sequence"/>
</dbReference>
<dbReference type="RefSeq" id="WP_390199930.1">
    <property type="nucleotide sequence ID" value="NZ_JBHSDV010000004.1"/>
</dbReference>